<evidence type="ECO:0000313" key="2">
    <source>
        <dbReference type="EMBL" id="GHC01401.1"/>
    </source>
</evidence>
<accession>A0A8J3GDG7</accession>
<keyword evidence="1" id="KW-0732">Signal</keyword>
<dbReference type="Proteomes" id="UP000642829">
    <property type="component" value="Unassembled WGS sequence"/>
</dbReference>
<comment type="caution">
    <text evidence="2">The sequence shown here is derived from an EMBL/GenBank/DDBJ whole genome shotgun (WGS) entry which is preliminary data.</text>
</comment>
<feature type="signal peptide" evidence="1">
    <location>
        <begin position="1"/>
        <end position="23"/>
    </location>
</feature>
<dbReference type="InterPro" id="IPR008930">
    <property type="entry name" value="Terpenoid_cyclase/PrenylTrfase"/>
</dbReference>
<dbReference type="EMBL" id="BMXG01000009">
    <property type="protein sequence ID" value="GHC01401.1"/>
    <property type="molecule type" value="Genomic_DNA"/>
</dbReference>
<keyword evidence="3" id="KW-1185">Reference proteome</keyword>
<name>A0A8J3GDG7_9BACT</name>
<dbReference type="Gene3D" id="1.50.10.20">
    <property type="match status" value="2"/>
</dbReference>
<reference evidence="2" key="1">
    <citation type="journal article" date="2014" name="Int. J. Syst. Evol. Microbiol.">
        <title>Complete genome sequence of Corynebacterium casei LMG S-19264T (=DSM 44701T), isolated from a smear-ripened cheese.</title>
        <authorList>
            <consortium name="US DOE Joint Genome Institute (JGI-PGF)"/>
            <person name="Walter F."/>
            <person name="Albersmeier A."/>
            <person name="Kalinowski J."/>
            <person name="Ruckert C."/>
        </authorList>
    </citation>
    <scope>NUCLEOTIDE SEQUENCE</scope>
    <source>
        <strain evidence="2">KCTC 12870</strain>
    </source>
</reference>
<sequence length="371" mass="40848">MIRKMTLGLSLTLAMLTAATALAENVSLKIETGLAMKRALTFLASQQNEAGYWSTADHPGLSALAIKAFATSPVSSAVGRENPAVEKGALYLLSRVQKDGGIYTEGEGLANYNTAISMMALHAIGDYEDTVLRAREFVIRGQQLGYEPGTEAYDYYGGVGYGNSHTHSDMVNTTFAIQSLAETRELVEGVKDDARLDWEAAITFLSRCQNLDEPEDSSNRGGFVYAPNDSKAGSIELENGETALRSYGSVSYAGLLSYTYADVSADDPRVEGVLDWLQIHYTLDENPGMDQQGLFFYYMTMAIGLDAAHIKMLDVANRGEINWREELVVHLLEIQEKDGSWQNKNGRWMEQDPNLVTAYVLLSLNKIYPDL</sequence>
<evidence type="ECO:0000313" key="3">
    <source>
        <dbReference type="Proteomes" id="UP000642829"/>
    </source>
</evidence>
<dbReference type="AlphaFoldDB" id="A0A8J3GDG7"/>
<dbReference type="SUPFAM" id="SSF48239">
    <property type="entry name" value="Terpenoid cyclases/Protein prenyltransferases"/>
    <property type="match status" value="1"/>
</dbReference>
<organism evidence="2 3">
    <name type="scientific">Cerasicoccus arenae</name>
    <dbReference type="NCBI Taxonomy" id="424488"/>
    <lineage>
        <taxon>Bacteria</taxon>
        <taxon>Pseudomonadati</taxon>
        <taxon>Verrucomicrobiota</taxon>
        <taxon>Opitutia</taxon>
        <taxon>Puniceicoccales</taxon>
        <taxon>Cerasicoccaceae</taxon>
        <taxon>Cerasicoccus</taxon>
    </lineage>
</organism>
<feature type="chain" id="PRO_5035246267" evidence="1">
    <location>
        <begin position="24"/>
        <end position="371"/>
    </location>
</feature>
<evidence type="ECO:0000256" key="1">
    <source>
        <dbReference type="SAM" id="SignalP"/>
    </source>
</evidence>
<protein>
    <submittedName>
        <fullName evidence="2">Cycloartenol synthase</fullName>
    </submittedName>
</protein>
<gene>
    <name evidence="2" type="ORF">GCM10007047_17330</name>
</gene>
<dbReference type="RefSeq" id="WP_189514135.1">
    <property type="nucleotide sequence ID" value="NZ_BMXG01000009.1"/>
</dbReference>
<proteinExistence type="predicted"/>
<reference evidence="2" key="2">
    <citation type="submission" date="2020-09" db="EMBL/GenBank/DDBJ databases">
        <authorList>
            <person name="Sun Q."/>
            <person name="Kim S."/>
        </authorList>
    </citation>
    <scope>NUCLEOTIDE SEQUENCE</scope>
    <source>
        <strain evidence="2">KCTC 12870</strain>
    </source>
</reference>
<dbReference type="CDD" id="cd00688">
    <property type="entry name" value="ISOPREN_C2_like"/>
    <property type="match status" value="1"/>
</dbReference>